<sequence>MHTQARVPRCMKSFSFLTSLAFFITANVAVADQNLWVSADRVDRHTCPSVKCGVAGQLMFREGVEVFETKNAWVRVTEPYSASCSGGISEYVKSGNAACVASNGIKNGTFAEWVPVKLLTKTRPADPGEGAEGDDMLIKGSDDYRLYRSEFAKAARELIYSGSCTAGDFEDAGGWMSSPAKGPGIYFVYCGGMTIANRLYLDARSGKTSR</sequence>
<organism evidence="2 3">
    <name type="scientific">Pseudomonas graminis</name>
    <dbReference type="NCBI Taxonomy" id="158627"/>
    <lineage>
        <taxon>Bacteria</taxon>
        <taxon>Pseudomonadati</taxon>
        <taxon>Pseudomonadota</taxon>
        <taxon>Gammaproteobacteria</taxon>
        <taxon>Pseudomonadales</taxon>
        <taxon>Pseudomonadaceae</taxon>
        <taxon>Pseudomonas</taxon>
    </lineage>
</organism>
<dbReference type="RefSeq" id="WP_083398833.1">
    <property type="nucleotide sequence ID" value="NZ_FOHW01000026.1"/>
</dbReference>
<keyword evidence="1" id="KW-0732">Signal</keyword>
<gene>
    <name evidence="2" type="ORF">SAMN05216197_12664</name>
</gene>
<name>A0A1I0HC24_9PSED</name>
<dbReference type="EMBL" id="FOHW01000026">
    <property type="protein sequence ID" value="SET81279.1"/>
    <property type="molecule type" value="Genomic_DNA"/>
</dbReference>
<evidence type="ECO:0000256" key="1">
    <source>
        <dbReference type="SAM" id="SignalP"/>
    </source>
</evidence>
<dbReference type="OrthoDB" id="74312at2"/>
<feature type="chain" id="PRO_5010347411" evidence="1">
    <location>
        <begin position="32"/>
        <end position="210"/>
    </location>
</feature>
<accession>A0A1I0HC24</accession>
<protein>
    <submittedName>
        <fullName evidence="2">Uncharacterized protein</fullName>
    </submittedName>
</protein>
<dbReference type="Proteomes" id="UP000182332">
    <property type="component" value="Unassembled WGS sequence"/>
</dbReference>
<evidence type="ECO:0000313" key="3">
    <source>
        <dbReference type="Proteomes" id="UP000182332"/>
    </source>
</evidence>
<feature type="signal peptide" evidence="1">
    <location>
        <begin position="1"/>
        <end position="31"/>
    </location>
</feature>
<reference evidence="2 3" key="1">
    <citation type="submission" date="2016-10" db="EMBL/GenBank/DDBJ databases">
        <authorList>
            <person name="de Groot N.N."/>
        </authorList>
    </citation>
    <scope>NUCLEOTIDE SEQUENCE [LARGE SCALE GENOMIC DNA]</scope>
    <source>
        <strain evidence="2 3">DSM 11363</strain>
    </source>
</reference>
<dbReference type="AlphaFoldDB" id="A0A1I0HC24"/>
<evidence type="ECO:0000313" key="2">
    <source>
        <dbReference type="EMBL" id="SET81279.1"/>
    </source>
</evidence>
<proteinExistence type="predicted"/>